<dbReference type="Proteomes" id="UP000366819">
    <property type="component" value="Unassembled WGS sequence"/>
</dbReference>
<feature type="compositionally biased region" description="Polar residues" evidence="1">
    <location>
        <begin position="173"/>
        <end position="182"/>
    </location>
</feature>
<dbReference type="RefSeq" id="WP_150578442.1">
    <property type="nucleotide sequence ID" value="NZ_CABPSN010000012.1"/>
</dbReference>
<keyword evidence="2" id="KW-0732">Signal</keyword>
<dbReference type="EMBL" id="CABPSN010000012">
    <property type="protein sequence ID" value="VVE57110.1"/>
    <property type="molecule type" value="Genomic_DNA"/>
</dbReference>
<protein>
    <submittedName>
        <fullName evidence="3">Uncharacterized protein</fullName>
    </submittedName>
</protein>
<evidence type="ECO:0000313" key="3">
    <source>
        <dbReference type="EMBL" id="VVE57110.1"/>
    </source>
</evidence>
<gene>
    <name evidence="3" type="ORF">PAQ31011_05182</name>
</gene>
<reference evidence="3 4" key="1">
    <citation type="submission" date="2019-08" db="EMBL/GenBank/DDBJ databases">
        <authorList>
            <person name="Peeters C."/>
        </authorList>
    </citation>
    <scope>NUCLEOTIDE SEQUENCE [LARGE SCALE GENOMIC DNA]</scope>
    <source>
        <strain evidence="3 4">LMG 31011</strain>
    </source>
</reference>
<feature type="signal peptide" evidence="2">
    <location>
        <begin position="1"/>
        <end position="23"/>
    </location>
</feature>
<proteinExistence type="predicted"/>
<keyword evidence="4" id="KW-1185">Reference proteome</keyword>
<name>A0A5E4Z9V2_9BURK</name>
<sequence length="182" mass="18555">MRLLPLTFAASLLPALVPTIAVAGAPPTSVFSQAAMDGEASATIPDDGEFSAAVKIIKSRTGDNGPVVLVARRLVKFEQQPQCARVGFVIGQPSARVLYTDMGGQLNICANGEPPQRMCKSLPSKLVAPDTRCPDGSMPVDTPEVSAAIAAALATGSLSPQKAAAAVRESLGPGSTTTGGKK</sequence>
<dbReference type="OrthoDB" id="6936778at2"/>
<evidence type="ECO:0000256" key="1">
    <source>
        <dbReference type="SAM" id="MobiDB-lite"/>
    </source>
</evidence>
<organism evidence="3 4">
    <name type="scientific">Pandoraea aquatica</name>
    <dbReference type="NCBI Taxonomy" id="2508290"/>
    <lineage>
        <taxon>Bacteria</taxon>
        <taxon>Pseudomonadati</taxon>
        <taxon>Pseudomonadota</taxon>
        <taxon>Betaproteobacteria</taxon>
        <taxon>Burkholderiales</taxon>
        <taxon>Burkholderiaceae</taxon>
        <taxon>Pandoraea</taxon>
    </lineage>
</organism>
<evidence type="ECO:0000256" key="2">
    <source>
        <dbReference type="SAM" id="SignalP"/>
    </source>
</evidence>
<feature type="region of interest" description="Disordered" evidence="1">
    <location>
        <begin position="162"/>
        <end position="182"/>
    </location>
</feature>
<accession>A0A5E4Z9V2</accession>
<evidence type="ECO:0000313" key="4">
    <source>
        <dbReference type="Proteomes" id="UP000366819"/>
    </source>
</evidence>
<dbReference type="AlphaFoldDB" id="A0A5E4Z9V2"/>
<feature type="chain" id="PRO_5022914886" evidence="2">
    <location>
        <begin position="24"/>
        <end position="182"/>
    </location>
</feature>